<comment type="caution">
    <text evidence="1">The sequence shown here is derived from an EMBL/GenBank/DDBJ whole genome shotgun (WGS) entry which is preliminary data.</text>
</comment>
<accession>A0A4B9HYU8</accession>
<gene>
    <name evidence="1" type="ORF">E3077_14850</name>
</gene>
<evidence type="ECO:0000313" key="1">
    <source>
        <dbReference type="EMBL" id="EAE6014776.1"/>
    </source>
</evidence>
<proteinExistence type="predicted"/>
<name>A0A4B9HYU8_LISMN</name>
<evidence type="ECO:0000313" key="2">
    <source>
        <dbReference type="Proteomes" id="UP000330099"/>
    </source>
</evidence>
<reference evidence="1 2" key="1">
    <citation type="submission" date="2019-03" db="EMBL/GenBank/DDBJ databases">
        <authorList>
            <consortium name="GenomeTrakr: Next Generation Sequencing Network for Food Pathogen Tracability"/>
        </authorList>
    </citation>
    <scope>NUCLEOTIDE SEQUENCE [LARGE SCALE GENOMIC DNA]</scope>
    <source>
        <strain evidence="1 2">LS1392</strain>
    </source>
</reference>
<protein>
    <submittedName>
        <fullName evidence="1">Uncharacterized protein</fullName>
    </submittedName>
</protein>
<sequence>MQKRNRTRKKIRPKRKTCLIEPDDICVTTVMYQEETNRKVRPVVVLEIDKEKEIAWCHKMTTKPKGIPLRRWIEEGLFKPTFVDIRMIIPVKMNAMVRIGVLHPEDKSSLSSKKSCTSLGITL</sequence>
<dbReference type="AlphaFoldDB" id="A0A4B9HYU8"/>
<dbReference type="EMBL" id="AAASZE010000009">
    <property type="protein sequence ID" value="EAE6014776.1"/>
    <property type="molecule type" value="Genomic_DNA"/>
</dbReference>
<organism evidence="1 2">
    <name type="scientific">Listeria monocytogenes serotype 1/2b</name>
    <dbReference type="NCBI Taxonomy" id="2291966"/>
    <lineage>
        <taxon>Bacteria</taxon>
        <taxon>Bacillati</taxon>
        <taxon>Bacillota</taxon>
        <taxon>Bacilli</taxon>
        <taxon>Bacillales</taxon>
        <taxon>Listeriaceae</taxon>
        <taxon>Listeria</taxon>
    </lineage>
</organism>
<dbReference type="Proteomes" id="UP000330099">
    <property type="component" value="Unassembled WGS sequence"/>
</dbReference>